<sequence length="252" mass="27779">MFEDIKGKRVLVTGASGGMGSEIVKLFAEHGARLGLHYFVNKEEAIKLLEEVRGKNGEAEIFQADLRNEEEGRNLIKLFVGKFEGIDVLVNNAGAVYDYKHFSELDEKSFRDTFDLNVKAPFCLMKEAFPHMKEQGGGRIVNLSSVNVKYGGSAKSMHYVAAKAALENLTLGFAKEGAEHNILVNTVRCGVIDTPMRTRIAGYSEEDFQKRINLVPLKRAGKPQDIARMVLFLAAETGNFITGEIFTVAGGD</sequence>
<dbReference type="Gene3D" id="3.40.50.720">
    <property type="entry name" value="NAD(P)-binding Rossmann-like Domain"/>
    <property type="match status" value="1"/>
</dbReference>
<dbReference type="PRINTS" id="PR00081">
    <property type="entry name" value="GDHRDH"/>
</dbReference>
<dbReference type="PANTHER" id="PTHR43639:SF1">
    <property type="entry name" value="SHORT-CHAIN DEHYDROGENASE_REDUCTASE FAMILY PROTEIN"/>
    <property type="match status" value="1"/>
</dbReference>
<dbReference type="Proteomes" id="UP000179324">
    <property type="component" value="Unassembled WGS sequence"/>
</dbReference>
<accession>A0A1F6BRK7</accession>
<dbReference type="InterPro" id="IPR020904">
    <property type="entry name" value="Sc_DH/Rdtase_CS"/>
</dbReference>
<evidence type="ECO:0000313" key="4">
    <source>
        <dbReference type="Proteomes" id="UP000179324"/>
    </source>
</evidence>
<dbReference type="PRINTS" id="PR00080">
    <property type="entry name" value="SDRFAMILY"/>
</dbReference>
<dbReference type="Pfam" id="PF13561">
    <property type="entry name" value="adh_short_C2"/>
    <property type="match status" value="1"/>
</dbReference>
<organism evidence="3 4">
    <name type="scientific">Candidatus Jorgensenbacteria bacterium GWC1_48_12</name>
    <dbReference type="NCBI Taxonomy" id="1798469"/>
    <lineage>
        <taxon>Bacteria</taxon>
        <taxon>Candidatus Joergenseniibacteriota</taxon>
    </lineage>
</organism>
<keyword evidence="2" id="KW-0560">Oxidoreductase</keyword>
<evidence type="ECO:0000256" key="1">
    <source>
        <dbReference type="ARBA" id="ARBA00006484"/>
    </source>
</evidence>
<comment type="similarity">
    <text evidence="1">Belongs to the short-chain dehydrogenases/reductases (SDR) family.</text>
</comment>
<dbReference type="PANTHER" id="PTHR43639">
    <property type="entry name" value="OXIDOREDUCTASE, SHORT-CHAIN DEHYDROGENASE/REDUCTASE FAMILY (AFU_ORTHOLOGUE AFUA_5G02870)"/>
    <property type="match status" value="1"/>
</dbReference>
<evidence type="ECO:0000256" key="2">
    <source>
        <dbReference type="ARBA" id="ARBA00023002"/>
    </source>
</evidence>
<dbReference type="PROSITE" id="PS00061">
    <property type="entry name" value="ADH_SHORT"/>
    <property type="match status" value="1"/>
</dbReference>
<dbReference type="InterPro" id="IPR036291">
    <property type="entry name" value="NAD(P)-bd_dom_sf"/>
</dbReference>
<dbReference type="EMBL" id="MFKI01000008">
    <property type="protein sequence ID" value="OGG39564.1"/>
    <property type="molecule type" value="Genomic_DNA"/>
</dbReference>
<proteinExistence type="inferred from homology"/>
<comment type="caution">
    <text evidence="3">The sequence shown here is derived from an EMBL/GenBank/DDBJ whole genome shotgun (WGS) entry which is preliminary data.</text>
</comment>
<protein>
    <submittedName>
        <fullName evidence="3">Uncharacterized protein</fullName>
    </submittedName>
</protein>
<dbReference type="InterPro" id="IPR002347">
    <property type="entry name" value="SDR_fam"/>
</dbReference>
<dbReference type="AlphaFoldDB" id="A0A1F6BRK7"/>
<name>A0A1F6BRK7_9BACT</name>
<gene>
    <name evidence="3" type="ORF">A2127_01620</name>
</gene>
<dbReference type="GO" id="GO:0016491">
    <property type="term" value="F:oxidoreductase activity"/>
    <property type="evidence" value="ECO:0007669"/>
    <property type="project" value="UniProtKB-KW"/>
</dbReference>
<dbReference type="FunFam" id="3.40.50.720:FF:000084">
    <property type="entry name" value="Short-chain dehydrogenase reductase"/>
    <property type="match status" value="1"/>
</dbReference>
<dbReference type="SUPFAM" id="SSF51735">
    <property type="entry name" value="NAD(P)-binding Rossmann-fold domains"/>
    <property type="match status" value="1"/>
</dbReference>
<evidence type="ECO:0000313" key="3">
    <source>
        <dbReference type="EMBL" id="OGG39564.1"/>
    </source>
</evidence>
<dbReference type="CDD" id="cd05233">
    <property type="entry name" value="SDR_c"/>
    <property type="match status" value="1"/>
</dbReference>
<reference evidence="3 4" key="1">
    <citation type="journal article" date="2016" name="Nat. Commun.">
        <title>Thousands of microbial genomes shed light on interconnected biogeochemical processes in an aquifer system.</title>
        <authorList>
            <person name="Anantharaman K."/>
            <person name="Brown C.T."/>
            <person name="Hug L.A."/>
            <person name="Sharon I."/>
            <person name="Castelle C.J."/>
            <person name="Probst A.J."/>
            <person name="Thomas B.C."/>
            <person name="Singh A."/>
            <person name="Wilkins M.J."/>
            <person name="Karaoz U."/>
            <person name="Brodie E.L."/>
            <person name="Williams K.H."/>
            <person name="Hubbard S.S."/>
            <person name="Banfield J.F."/>
        </authorList>
    </citation>
    <scope>NUCLEOTIDE SEQUENCE [LARGE SCALE GENOMIC DNA]</scope>
</reference>